<dbReference type="OrthoDB" id="1069855at2759"/>
<organism evidence="2 3">
    <name type="scientific">Brassica carinata</name>
    <name type="common">Ethiopian mustard</name>
    <name type="synonym">Abyssinian cabbage</name>
    <dbReference type="NCBI Taxonomy" id="52824"/>
    <lineage>
        <taxon>Eukaryota</taxon>
        <taxon>Viridiplantae</taxon>
        <taxon>Streptophyta</taxon>
        <taxon>Embryophyta</taxon>
        <taxon>Tracheophyta</taxon>
        <taxon>Spermatophyta</taxon>
        <taxon>Magnoliopsida</taxon>
        <taxon>eudicotyledons</taxon>
        <taxon>Gunneridae</taxon>
        <taxon>Pentapetalae</taxon>
        <taxon>rosids</taxon>
        <taxon>malvids</taxon>
        <taxon>Brassicales</taxon>
        <taxon>Brassicaceae</taxon>
        <taxon>Brassiceae</taxon>
        <taxon>Brassica</taxon>
    </lineage>
</organism>
<keyword evidence="3" id="KW-1185">Reference proteome</keyword>
<gene>
    <name evidence="2" type="ORF">Bca52824_010923</name>
</gene>
<dbReference type="AlphaFoldDB" id="A0A8X8BAM1"/>
<name>A0A8X8BAM1_BRACI</name>
<accession>A0A8X8BAM1</accession>
<dbReference type="EMBL" id="JAAMPC010000002">
    <property type="protein sequence ID" value="KAG2328195.1"/>
    <property type="molecule type" value="Genomic_DNA"/>
</dbReference>
<comment type="caution">
    <text evidence="2">The sequence shown here is derived from an EMBL/GenBank/DDBJ whole genome shotgun (WGS) entry which is preliminary data.</text>
</comment>
<dbReference type="Gene3D" id="1.20.1280.50">
    <property type="match status" value="1"/>
</dbReference>
<dbReference type="CDD" id="cd22157">
    <property type="entry name" value="F-box_AtFBW1-like"/>
    <property type="match status" value="1"/>
</dbReference>
<dbReference type="InterPro" id="IPR001810">
    <property type="entry name" value="F-box_dom"/>
</dbReference>
<evidence type="ECO:0000313" key="2">
    <source>
        <dbReference type="EMBL" id="KAG2328195.1"/>
    </source>
</evidence>
<dbReference type="InterPro" id="IPR036047">
    <property type="entry name" value="F-box-like_dom_sf"/>
</dbReference>
<dbReference type="InterPro" id="IPR013187">
    <property type="entry name" value="F-box-assoc_dom_typ3"/>
</dbReference>
<evidence type="ECO:0000259" key="1">
    <source>
        <dbReference type="SMART" id="SM00256"/>
    </source>
</evidence>
<dbReference type="PANTHER" id="PTHR31111">
    <property type="entry name" value="BNAA05G37150D PROTEIN-RELATED"/>
    <property type="match status" value="1"/>
</dbReference>
<dbReference type="SMART" id="SM00256">
    <property type="entry name" value="FBOX"/>
    <property type="match status" value="1"/>
</dbReference>
<dbReference type="NCBIfam" id="TIGR01640">
    <property type="entry name" value="F_box_assoc_1"/>
    <property type="match status" value="1"/>
</dbReference>
<reference evidence="2 3" key="1">
    <citation type="submission" date="2020-02" db="EMBL/GenBank/DDBJ databases">
        <authorList>
            <person name="Ma Q."/>
            <person name="Huang Y."/>
            <person name="Song X."/>
            <person name="Pei D."/>
        </authorList>
    </citation>
    <scope>NUCLEOTIDE SEQUENCE [LARGE SCALE GENOMIC DNA]</scope>
    <source>
        <strain evidence="2">Sxm20200214</strain>
        <tissue evidence="2">Leaf</tissue>
    </source>
</reference>
<dbReference type="Pfam" id="PF00646">
    <property type="entry name" value="F-box"/>
    <property type="match status" value="1"/>
</dbReference>
<evidence type="ECO:0000313" key="3">
    <source>
        <dbReference type="Proteomes" id="UP000886595"/>
    </source>
</evidence>
<dbReference type="SUPFAM" id="SSF81383">
    <property type="entry name" value="F-box domain"/>
    <property type="match status" value="1"/>
</dbReference>
<protein>
    <recommendedName>
        <fullName evidence="1">F-box domain-containing protein</fullName>
    </recommendedName>
</protein>
<dbReference type="InterPro" id="IPR017451">
    <property type="entry name" value="F-box-assoc_interact_dom"/>
</dbReference>
<sequence length="375" mass="43507">MESRQQKVHQSILTRSSNLTNTEEYSEPIPVDLIIEIVSRLPEKSVARCRCVSKFWASILSRQEFTETFLARSLARPQLFSSFPHLSQNTDENSYVTANYHMNLPCERIYTVRHISGLVYIREHRILNGSKHVLVWKICNPITGQCFTLPEVKPHKGYSWILTFFGYDPIEKQVKVLTITWEHEGDNVISNEHHVLTLETDKVSWRRIECGAPHSPSHDGVCISGVLYYKASEKAFSNASMIVCFDVRSEKYNFIRVRESSSGAVHPTTTLINYNSKLASLTTPTMSYFDEDGISFDMWVLQDPRKEEWSKHSYKLTVCRSYSFGVTGTNEIVFFRDSLSAPFCVFYYNLERKTIRRVQIRGMRKFEGKKIFKLF</sequence>
<proteinExistence type="predicted"/>
<dbReference type="Proteomes" id="UP000886595">
    <property type="component" value="Unassembled WGS sequence"/>
</dbReference>
<feature type="domain" description="F-box" evidence="1">
    <location>
        <begin position="29"/>
        <end position="69"/>
    </location>
</feature>
<dbReference type="PANTHER" id="PTHR31111:SF99">
    <property type="entry name" value="F-BOX PROTEIN DOR"/>
    <property type="match status" value="1"/>
</dbReference>
<dbReference type="Pfam" id="PF08268">
    <property type="entry name" value="FBA_3"/>
    <property type="match status" value="1"/>
</dbReference>